<evidence type="ECO:0000313" key="6">
    <source>
        <dbReference type="EMBL" id="KAK0654716.1"/>
    </source>
</evidence>
<feature type="region of interest" description="Disordered" evidence="3">
    <location>
        <begin position="1134"/>
        <end position="1180"/>
    </location>
</feature>
<evidence type="ECO:0000256" key="2">
    <source>
        <dbReference type="PROSITE-ProRule" id="PRU00339"/>
    </source>
</evidence>
<feature type="compositionally biased region" description="Basic and acidic residues" evidence="3">
    <location>
        <begin position="1145"/>
        <end position="1160"/>
    </location>
</feature>
<dbReference type="Gene3D" id="3.40.50.300">
    <property type="entry name" value="P-loop containing nucleotide triphosphate hydrolases"/>
    <property type="match status" value="1"/>
</dbReference>
<evidence type="ECO:0000259" key="5">
    <source>
        <dbReference type="Pfam" id="PF24883"/>
    </source>
</evidence>
<dbReference type="InterPro" id="IPR019734">
    <property type="entry name" value="TPR_rpt"/>
</dbReference>
<feature type="domain" description="Nephrocystin 3-like N-terminal" evidence="5">
    <location>
        <begin position="193"/>
        <end position="362"/>
    </location>
</feature>
<evidence type="ECO:0000259" key="4">
    <source>
        <dbReference type="Pfam" id="PF17109"/>
    </source>
</evidence>
<organism evidence="6 7">
    <name type="scientific">Lasiodiplodia hormozganensis</name>
    <dbReference type="NCBI Taxonomy" id="869390"/>
    <lineage>
        <taxon>Eukaryota</taxon>
        <taxon>Fungi</taxon>
        <taxon>Dikarya</taxon>
        <taxon>Ascomycota</taxon>
        <taxon>Pezizomycotina</taxon>
        <taxon>Dothideomycetes</taxon>
        <taxon>Dothideomycetes incertae sedis</taxon>
        <taxon>Botryosphaeriales</taxon>
        <taxon>Botryosphaeriaceae</taxon>
        <taxon>Lasiodiplodia</taxon>
    </lineage>
</organism>
<dbReference type="PROSITE" id="PS50005">
    <property type="entry name" value="TPR"/>
    <property type="match status" value="1"/>
</dbReference>
<evidence type="ECO:0000256" key="1">
    <source>
        <dbReference type="ARBA" id="ARBA00022737"/>
    </source>
</evidence>
<dbReference type="InterPro" id="IPR011990">
    <property type="entry name" value="TPR-like_helical_dom_sf"/>
</dbReference>
<dbReference type="EMBL" id="JAUJDW010000020">
    <property type="protein sequence ID" value="KAK0654716.1"/>
    <property type="molecule type" value="Genomic_DNA"/>
</dbReference>
<evidence type="ECO:0000256" key="3">
    <source>
        <dbReference type="SAM" id="MobiDB-lite"/>
    </source>
</evidence>
<keyword evidence="1" id="KW-0677">Repeat</keyword>
<dbReference type="InterPro" id="IPR056884">
    <property type="entry name" value="NPHP3-like_N"/>
</dbReference>
<evidence type="ECO:0000313" key="7">
    <source>
        <dbReference type="Proteomes" id="UP001175001"/>
    </source>
</evidence>
<keyword evidence="2" id="KW-0802">TPR repeat</keyword>
<evidence type="ECO:0008006" key="8">
    <source>
        <dbReference type="Google" id="ProtNLM"/>
    </source>
</evidence>
<comment type="caution">
    <text evidence="6">The sequence shown here is derived from an EMBL/GenBank/DDBJ whole genome shotgun (WGS) entry which is preliminary data.</text>
</comment>
<dbReference type="PANTHER" id="PTHR10039">
    <property type="entry name" value="AMELOGENIN"/>
    <property type="match status" value="1"/>
</dbReference>
<dbReference type="Gene3D" id="1.25.40.10">
    <property type="entry name" value="Tetratricopeptide repeat domain"/>
    <property type="match status" value="1"/>
</dbReference>
<keyword evidence="7" id="KW-1185">Reference proteome</keyword>
<dbReference type="Proteomes" id="UP001175001">
    <property type="component" value="Unassembled WGS sequence"/>
</dbReference>
<dbReference type="InterPro" id="IPR031350">
    <property type="entry name" value="Goodbye_dom"/>
</dbReference>
<protein>
    <recommendedName>
        <fullName evidence="8">Fungal STAND N-terminal Goodbye domain-containing protein</fullName>
    </recommendedName>
</protein>
<dbReference type="InterPro" id="IPR027417">
    <property type="entry name" value="P-loop_NTPase"/>
</dbReference>
<dbReference type="SUPFAM" id="SSF48452">
    <property type="entry name" value="TPR-like"/>
    <property type="match status" value="1"/>
</dbReference>
<feature type="repeat" description="TPR" evidence="2">
    <location>
        <begin position="845"/>
        <end position="878"/>
    </location>
</feature>
<dbReference type="PANTHER" id="PTHR10039:SF17">
    <property type="entry name" value="FUNGAL STAND N-TERMINAL GOODBYE DOMAIN-CONTAINING PROTEIN-RELATED"/>
    <property type="match status" value="1"/>
</dbReference>
<gene>
    <name evidence="6" type="ORF">DIS24_g5146</name>
</gene>
<feature type="domain" description="Fungal STAND N-terminal Goodbye" evidence="4">
    <location>
        <begin position="14"/>
        <end position="87"/>
    </location>
</feature>
<feature type="region of interest" description="Disordered" evidence="3">
    <location>
        <begin position="378"/>
        <end position="406"/>
    </location>
</feature>
<dbReference type="Pfam" id="PF17109">
    <property type="entry name" value="Goodbye"/>
    <property type="match status" value="1"/>
</dbReference>
<reference evidence="6" key="1">
    <citation type="submission" date="2023-06" db="EMBL/GenBank/DDBJ databases">
        <title>Multi-omics analyses reveal the molecular pathogenesis toolkit of Lasiodiplodia hormozganensis, a cross-kingdom pathogen.</title>
        <authorList>
            <person name="Felix C."/>
            <person name="Meneses R."/>
            <person name="Goncalves M.F.M."/>
            <person name="Tilleman L."/>
            <person name="Duarte A.S."/>
            <person name="Jorrin-Novo J.V."/>
            <person name="Van De Peer Y."/>
            <person name="Deforce D."/>
            <person name="Van Nieuwerburgh F."/>
            <person name="Esteves A.C."/>
            <person name="Alves A."/>
        </authorList>
    </citation>
    <scope>NUCLEOTIDE SEQUENCE</scope>
    <source>
        <strain evidence="6">CBS 339.90</strain>
    </source>
</reference>
<dbReference type="Pfam" id="PF24883">
    <property type="entry name" value="NPHP3_N"/>
    <property type="match status" value="1"/>
</dbReference>
<proteinExistence type="predicted"/>
<feature type="region of interest" description="Disordered" evidence="3">
    <location>
        <begin position="32"/>
        <end position="51"/>
    </location>
</feature>
<accession>A0AA39YN71</accession>
<sequence>MSDSIDDPDFKEMWKSAEEKYAKITGKHLSKDKPTNLSHIRDEIEKDVNKASGEDEKGEWAETKNYVRNIMSCIKGLGEIAAKGASVRSNEKKRKTAVKALFRYDDGVIERELDSFRTLVGDEQAATNALTYEAVLNMGSGIKSVLNLTQDNEKRKDEEKYRTKIRTVLAIDENKSPWHSEQKQHSSNAISETGSWLLGNEDFKAWEYDRSDSAKRVIALEAEAGFGKSYLSSVVIKHLQTRYDSPQELFKTSVAYYYFKKDERDMSSVEKALNAIVWQLSERDFIFRKWFAGRCDTADRIQTAYDLWESSLKSYYKQGTIFYLVIDGIGHADKDVGLSRMVRDILRANPGQSSVRLLLTGRKKDLETLEKQMRTLSDEDGTFGDLKPDEWRQNDAGASPGDDGTVGKGSFTKLLVKSLNEEDIQRFVSKKMEDVCATWEPGSEMQSFRQEVERKLCEASCGDYGKLNFILKELRTKVSREEIEETLRNAREDRAETISMRVEDLNKSLDRWQIENLNEILPWIVLPEYDWPYLKQLKAVLYLKHGRKSLVSLEKLIEEKFSSLLEIDDDIVMSVPTMNYFRSKLDDEQAYPKYGPPNLQVRVQRSEIDIVRKFLEAFCDTDLFNRFGFEAVRSAWLVNLDSTDGEPSFVIEVLRWFKDPEIAQDLDRHERDQVRSMAYNTKKAPELFKEATKLMASRWLCESEWRVIEVFMWLHVYLSKFKSDGDTNFRVETNVEKPQIHPEMINAAKDWAEAELELAEPNPTWNIRLAETFMRFKCYDETLEQCRIAKALNQSNLDIVWLEVQAQVAQHGRKDNQKALDILETAVNDYRRTTQSGSEPPAVWEEMLDLLGDLKNELGHTEEALKIYKELVKEFPTKYGVAGTIITQMRQQEDFDGIIGLLKSLKENSTEELNYLTGLYLDQARSSKFHNEISLAGRKQNQRDFINEGYRDAETAANSDTLLLAYTRYYYALNVLYHSDRNATDFDKAIELWEKVMRDDNLGDYSPVKKMASGRLAESYLALAKEAGWKSADAVRWVRKLEDLVDQGRDAPGMEQYQGILLARAYYLAGREDDAKDCVRGFVRDALYILEDDDPENDKIGFLGLLRVLIPIDGDNARTANYLCGPVSLNLEEDTDQSAGQEPPNSEKQEDHSTVEKSESGQKTSPHRGEHSEEDPRDDEELALNLAKENHEDLWFCDGGCGKEWIWPSDLHLCQDCLDTVLDSGCFQKLNDDGMLETRVCHSSHSFLSAPKWQKVKTGYTLTWKDGERQKDLKKITDWLQEIKKKYL</sequence>
<name>A0AA39YN71_9PEZI</name>